<dbReference type="Gene3D" id="3.40.50.300">
    <property type="entry name" value="P-loop containing nucleotide triphosphate hydrolases"/>
    <property type="match status" value="1"/>
</dbReference>
<dbReference type="AlphaFoldDB" id="A0A329C5N0"/>
<dbReference type="InterPro" id="IPR049945">
    <property type="entry name" value="AAA_22"/>
</dbReference>
<evidence type="ECO:0000259" key="1">
    <source>
        <dbReference type="Pfam" id="PF13401"/>
    </source>
</evidence>
<evidence type="ECO:0000313" key="3">
    <source>
        <dbReference type="Proteomes" id="UP000248918"/>
    </source>
</evidence>
<comment type="caution">
    <text evidence="2">The sequence shown here is derived from an EMBL/GenBank/DDBJ whole genome shotgun (WGS) entry which is preliminary data.</text>
</comment>
<dbReference type="GO" id="GO:0016887">
    <property type="term" value="F:ATP hydrolysis activity"/>
    <property type="evidence" value="ECO:0007669"/>
    <property type="project" value="InterPro"/>
</dbReference>
<dbReference type="EMBL" id="QLTK01000010">
    <property type="protein sequence ID" value="RAS29748.1"/>
    <property type="molecule type" value="Genomic_DNA"/>
</dbReference>
<name>A0A329C5N0_9BURK</name>
<evidence type="ECO:0000313" key="2">
    <source>
        <dbReference type="EMBL" id="RAS29748.1"/>
    </source>
</evidence>
<dbReference type="Proteomes" id="UP000248918">
    <property type="component" value="Unassembled WGS sequence"/>
</dbReference>
<dbReference type="OrthoDB" id="9086539at2"/>
<sequence length="216" mass="24033">MQKRTEFSADSVNDAIRAISARHTGHPGDDIILLCGRSESANASLAKHIVDAALREAHQFAKASPRAIPAIYVEAPRSVEYISFWHYFYEQILAQLGNYREPPEVQYQLHSSTGRIIRPHRIHRNTLVALRTAVEIGLRERQVQFLVIDEAAHILHQTSGSCSLEVQLGTLKSLADLCGTLVVLVGSLDSRQLVSLSPQLARRTHVLHLEARPPVT</sequence>
<dbReference type="InterPro" id="IPR027417">
    <property type="entry name" value="P-loop_NTPase"/>
</dbReference>
<proteinExistence type="predicted"/>
<gene>
    <name evidence="2" type="ORF">BX591_11023</name>
</gene>
<dbReference type="RefSeq" id="WP_111932526.1">
    <property type="nucleotide sequence ID" value="NZ_CADFFP010000007.1"/>
</dbReference>
<accession>A0A329C5N0</accession>
<feature type="domain" description="ORC1/DEAH AAA+ ATPase" evidence="1">
    <location>
        <begin position="31"/>
        <end position="192"/>
    </location>
</feature>
<organism evidence="2 3">
    <name type="scientific">Paraburkholderia bryophila</name>
    <dbReference type="NCBI Taxonomy" id="420952"/>
    <lineage>
        <taxon>Bacteria</taxon>
        <taxon>Pseudomonadati</taxon>
        <taxon>Pseudomonadota</taxon>
        <taxon>Betaproteobacteria</taxon>
        <taxon>Burkholderiales</taxon>
        <taxon>Burkholderiaceae</taxon>
        <taxon>Paraburkholderia</taxon>
    </lineage>
</organism>
<protein>
    <submittedName>
        <fullName evidence="2">AAA domain-containing protein</fullName>
    </submittedName>
</protein>
<reference evidence="2 3" key="1">
    <citation type="submission" date="2018-06" db="EMBL/GenBank/DDBJ databases">
        <title>Genomic Encyclopedia of Type Strains, Phase III (KMG-III): the genomes of soil and plant-associated and newly described type strains.</title>
        <authorList>
            <person name="Whitman W."/>
        </authorList>
    </citation>
    <scope>NUCLEOTIDE SEQUENCE [LARGE SCALE GENOMIC DNA]</scope>
    <source>
        <strain evidence="2 3">LMG 23644</strain>
    </source>
</reference>
<dbReference type="Pfam" id="PF13401">
    <property type="entry name" value="AAA_22"/>
    <property type="match status" value="1"/>
</dbReference>